<reference evidence="3 4" key="1">
    <citation type="submission" date="2015-07" db="EMBL/GenBank/DDBJ databases">
        <title>A draft genome sequence of Mycobacterium wolinskyi.</title>
        <authorList>
            <person name="de Man T.J."/>
            <person name="Perry K.A."/>
            <person name="Coulliette A.D."/>
            <person name="Jensen B."/>
            <person name="Toney N.C."/>
            <person name="Limbago B.M."/>
            <person name="Noble-Wang J."/>
        </authorList>
    </citation>
    <scope>NUCLEOTIDE SEQUENCE [LARGE SCALE GENOMIC DNA]</scope>
    <source>
        <strain evidence="3 4">CDC_01</strain>
    </source>
</reference>
<comment type="caution">
    <text evidence="3">The sequence shown here is derived from an EMBL/GenBank/DDBJ whole genome shotgun (WGS) entry which is preliminary data.</text>
</comment>
<feature type="domain" description="CN hydrolase" evidence="2">
    <location>
        <begin position="11"/>
        <end position="257"/>
    </location>
</feature>
<evidence type="ECO:0000256" key="1">
    <source>
        <dbReference type="ARBA" id="ARBA00010613"/>
    </source>
</evidence>
<dbReference type="PANTHER" id="PTHR23088:SF27">
    <property type="entry name" value="DEAMINATED GLUTATHIONE AMIDASE"/>
    <property type="match status" value="1"/>
</dbReference>
<dbReference type="SUPFAM" id="SSF56317">
    <property type="entry name" value="Carbon-nitrogen hydrolase"/>
    <property type="match status" value="1"/>
</dbReference>
<proteinExistence type="inferred from homology"/>
<dbReference type="PATRIC" id="fig|59750.3.peg.655"/>
<organism evidence="3 4">
    <name type="scientific">Mycolicibacterium wolinskyi</name>
    <dbReference type="NCBI Taxonomy" id="59750"/>
    <lineage>
        <taxon>Bacteria</taxon>
        <taxon>Bacillati</taxon>
        <taxon>Actinomycetota</taxon>
        <taxon>Actinomycetes</taxon>
        <taxon>Mycobacteriales</taxon>
        <taxon>Mycobacteriaceae</taxon>
        <taxon>Mycolicibacterium</taxon>
    </lineage>
</organism>
<gene>
    <name evidence="3" type="ORF">AFM11_16530</name>
</gene>
<protein>
    <recommendedName>
        <fullName evidence="2">CN hydrolase domain-containing protein</fullName>
    </recommendedName>
</protein>
<evidence type="ECO:0000313" key="4">
    <source>
        <dbReference type="Proteomes" id="UP000070612"/>
    </source>
</evidence>
<dbReference type="Gene3D" id="3.60.110.10">
    <property type="entry name" value="Carbon-nitrogen hydrolase"/>
    <property type="match status" value="1"/>
</dbReference>
<comment type="similarity">
    <text evidence="1">Belongs to the carbon-nitrogen hydrolase superfamily. NIT1/NIT2 family.</text>
</comment>
<keyword evidence="4" id="KW-1185">Reference proteome</keyword>
<dbReference type="InterPro" id="IPR003010">
    <property type="entry name" value="C-N_Hydrolase"/>
</dbReference>
<dbReference type="AlphaFoldDB" id="A0A132PLM1"/>
<dbReference type="EMBL" id="LGTW01000010">
    <property type="protein sequence ID" value="KWX23144.1"/>
    <property type="molecule type" value="Genomic_DNA"/>
</dbReference>
<dbReference type="Pfam" id="PF00795">
    <property type="entry name" value="CN_hydrolase"/>
    <property type="match status" value="1"/>
</dbReference>
<dbReference type="Proteomes" id="UP000070612">
    <property type="component" value="Unassembled WGS sequence"/>
</dbReference>
<name>A0A132PLM1_9MYCO</name>
<accession>A0A132PLM1</accession>
<dbReference type="InterPro" id="IPR036526">
    <property type="entry name" value="C-N_Hydrolase_sf"/>
</dbReference>
<evidence type="ECO:0000259" key="2">
    <source>
        <dbReference type="PROSITE" id="PS50263"/>
    </source>
</evidence>
<sequence length="293" mass="31832">MPTAEGRRRRLRIALLQLAFDETEDLSKRVHRVTEMVAAQSEADLVVLPELWAHGAFTPHTWGECAEPIDGELVQRLGAAARRGGVFLHGGSVIESASARSDRGGQGRGLWNTSVVFGPDGRMLAFYRKIHRFGFGEGEPLLLEAGESLTTVRLGEATAGLATCYDLRFPELFRALVVDGVELFVVPAAWPAARRADWEMLGQARALENQAFVVQCNNAGEHGGLAMGGSSRIVDPYGRVTASVGDGEQVLIAEIDLGLATEFRRQFPVLDDRRISVNQPRLTPTTVSTGGQR</sequence>
<dbReference type="InterPro" id="IPR001110">
    <property type="entry name" value="UPF0012_CS"/>
</dbReference>
<dbReference type="PROSITE" id="PS50263">
    <property type="entry name" value="CN_HYDROLASE"/>
    <property type="match status" value="1"/>
</dbReference>
<dbReference type="PANTHER" id="PTHR23088">
    <property type="entry name" value="NITRILASE-RELATED"/>
    <property type="match status" value="1"/>
</dbReference>
<dbReference type="PROSITE" id="PS01227">
    <property type="entry name" value="UPF0012"/>
    <property type="match status" value="1"/>
</dbReference>
<evidence type="ECO:0000313" key="3">
    <source>
        <dbReference type="EMBL" id="KWX23144.1"/>
    </source>
</evidence>